<sequence>MALRQHGSTRIPAVQIYDRWWWGTCGSASNAILSLSAHALYLADPVHNHNATDVTAGNESVITWAAPPVMNHGSGGMR</sequence>
<proteinExistence type="predicted"/>
<dbReference type="Proteomes" id="UP000886595">
    <property type="component" value="Unassembled WGS sequence"/>
</dbReference>
<evidence type="ECO:0000313" key="2">
    <source>
        <dbReference type="Proteomes" id="UP000886595"/>
    </source>
</evidence>
<organism evidence="1 2">
    <name type="scientific">Brassica carinata</name>
    <name type="common">Ethiopian mustard</name>
    <name type="synonym">Abyssinian cabbage</name>
    <dbReference type="NCBI Taxonomy" id="52824"/>
    <lineage>
        <taxon>Eukaryota</taxon>
        <taxon>Viridiplantae</taxon>
        <taxon>Streptophyta</taxon>
        <taxon>Embryophyta</taxon>
        <taxon>Tracheophyta</taxon>
        <taxon>Spermatophyta</taxon>
        <taxon>Magnoliopsida</taxon>
        <taxon>eudicotyledons</taxon>
        <taxon>Gunneridae</taxon>
        <taxon>Pentapetalae</taxon>
        <taxon>rosids</taxon>
        <taxon>malvids</taxon>
        <taxon>Brassicales</taxon>
        <taxon>Brassicaceae</taxon>
        <taxon>Brassiceae</taxon>
        <taxon>Brassica</taxon>
    </lineage>
</organism>
<gene>
    <name evidence="1" type="ORF">Bca52824_057998</name>
</gene>
<dbReference type="AlphaFoldDB" id="A0A8X7QTG5"/>
<reference evidence="1 2" key="1">
    <citation type="submission" date="2020-02" db="EMBL/GenBank/DDBJ databases">
        <authorList>
            <person name="Ma Q."/>
            <person name="Huang Y."/>
            <person name="Song X."/>
            <person name="Pei D."/>
        </authorList>
    </citation>
    <scope>NUCLEOTIDE SEQUENCE [LARGE SCALE GENOMIC DNA]</scope>
    <source>
        <strain evidence="1">Sxm20200214</strain>
        <tissue evidence="1">Leaf</tissue>
    </source>
</reference>
<dbReference type="EMBL" id="JAAMPC010000012">
    <property type="protein sequence ID" value="KAG2275443.1"/>
    <property type="molecule type" value="Genomic_DNA"/>
</dbReference>
<accession>A0A8X7QTG5</accession>
<name>A0A8X7QTG5_BRACI</name>
<comment type="caution">
    <text evidence="1">The sequence shown here is derived from an EMBL/GenBank/DDBJ whole genome shotgun (WGS) entry which is preliminary data.</text>
</comment>
<protein>
    <submittedName>
        <fullName evidence="1">Uncharacterized protein</fullName>
    </submittedName>
</protein>
<evidence type="ECO:0000313" key="1">
    <source>
        <dbReference type="EMBL" id="KAG2275443.1"/>
    </source>
</evidence>
<keyword evidence="2" id="KW-1185">Reference proteome</keyword>